<dbReference type="EMBL" id="KZ805665">
    <property type="protein sequence ID" value="PVH92595.1"/>
    <property type="molecule type" value="Genomic_DNA"/>
</dbReference>
<evidence type="ECO:0000256" key="1">
    <source>
        <dbReference type="SAM" id="Phobius"/>
    </source>
</evidence>
<proteinExistence type="predicted"/>
<accession>A0A2V1D3M3</accession>
<name>A0A2V1D3M3_9PLEO</name>
<keyword evidence="1" id="KW-1133">Transmembrane helix</keyword>
<dbReference type="Proteomes" id="UP000244855">
    <property type="component" value="Unassembled WGS sequence"/>
</dbReference>
<feature type="transmembrane region" description="Helical" evidence="1">
    <location>
        <begin position="100"/>
        <end position="122"/>
    </location>
</feature>
<keyword evidence="1" id="KW-0472">Membrane</keyword>
<evidence type="ECO:0000313" key="3">
    <source>
        <dbReference type="Proteomes" id="UP000244855"/>
    </source>
</evidence>
<keyword evidence="3" id="KW-1185">Reference proteome</keyword>
<organism evidence="2 3">
    <name type="scientific">Periconia macrospinosa</name>
    <dbReference type="NCBI Taxonomy" id="97972"/>
    <lineage>
        <taxon>Eukaryota</taxon>
        <taxon>Fungi</taxon>
        <taxon>Dikarya</taxon>
        <taxon>Ascomycota</taxon>
        <taxon>Pezizomycotina</taxon>
        <taxon>Dothideomycetes</taxon>
        <taxon>Pleosporomycetidae</taxon>
        <taxon>Pleosporales</taxon>
        <taxon>Massarineae</taxon>
        <taxon>Periconiaceae</taxon>
        <taxon>Periconia</taxon>
    </lineage>
</organism>
<keyword evidence="1" id="KW-0812">Transmembrane</keyword>
<reference evidence="2 3" key="1">
    <citation type="journal article" date="2018" name="Sci. Rep.">
        <title>Comparative genomics provides insights into the lifestyle and reveals functional heterogeneity of dark septate endophytic fungi.</title>
        <authorList>
            <person name="Knapp D.G."/>
            <person name="Nemeth J.B."/>
            <person name="Barry K."/>
            <person name="Hainaut M."/>
            <person name="Henrissat B."/>
            <person name="Johnson J."/>
            <person name="Kuo A."/>
            <person name="Lim J.H.P."/>
            <person name="Lipzen A."/>
            <person name="Nolan M."/>
            <person name="Ohm R.A."/>
            <person name="Tamas L."/>
            <person name="Grigoriev I.V."/>
            <person name="Spatafora J.W."/>
            <person name="Nagy L.G."/>
            <person name="Kovacs G.M."/>
        </authorList>
    </citation>
    <scope>NUCLEOTIDE SEQUENCE [LARGE SCALE GENOMIC DNA]</scope>
    <source>
        <strain evidence="2 3">DSE2036</strain>
    </source>
</reference>
<protein>
    <submittedName>
        <fullName evidence="2">Uncharacterized protein</fullName>
    </submittedName>
</protein>
<dbReference type="AlphaFoldDB" id="A0A2V1D3M3"/>
<sequence length="150" mass="17350">MEPAHRCHHATGNWGVFVNLQQGEIIHGMAWHGMRRETRREWHSARDGSPEAYITSCSWRRHQHQSLEFGKHDAQQITPTGTSLHVYTQRRSGMARSATSVPWFFCHFFFLLLFSFLFFPLISAPPSPVLHKLPVLYKRTRVLATHACLA</sequence>
<gene>
    <name evidence="2" type="ORF">DM02DRAFT_270057</name>
</gene>
<evidence type="ECO:0000313" key="2">
    <source>
        <dbReference type="EMBL" id="PVH92595.1"/>
    </source>
</evidence>